<reference evidence="2" key="1">
    <citation type="submission" date="2022-11" db="UniProtKB">
        <authorList>
            <consortium name="WormBaseParasite"/>
        </authorList>
    </citation>
    <scope>IDENTIFICATION</scope>
</reference>
<evidence type="ECO:0000313" key="1">
    <source>
        <dbReference type="Proteomes" id="UP000887576"/>
    </source>
</evidence>
<protein>
    <submittedName>
        <fullName evidence="2">Uncharacterized protein</fullName>
    </submittedName>
</protein>
<dbReference type="WBParaSite" id="JU765_v2.g2651.t1">
    <property type="protein sequence ID" value="JU765_v2.g2651.t1"/>
    <property type="gene ID" value="JU765_v2.g2651"/>
</dbReference>
<sequence>MNTKLLILLGLCVAILAQEKHNFGPNPGLRASRQTATFSGGQGARQQDEPIPDAKKQRDISLENPLDDDPLPENEKSRLEREALDRDDRENRQADKLKPSDDDENPSDSNTEKREVRAKRQIGQLQKKNKSETKRQAAASSSLNPESVKILSKRQAAASSKLNPESVKILSRRQAAVSSSLNPEPIKILSKRQAAVSSSILSKRQDGSASGMGIRPKRQAAASSKLNPESVKILSKRQSAVSSSLNPEPIKILSKRQNGALSGLGIRPKRQTGAGIGAMPLPSISSS</sequence>
<proteinExistence type="predicted"/>
<accession>A0AC34R1X8</accession>
<name>A0AC34R1X8_9BILA</name>
<evidence type="ECO:0000313" key="2">
    <source>
        <dbReference type="WBParaSite" id="JU765_v2.g2651.t1"/>
    </source>
</evidence>
<organism evidence="1 2">
    <name type="scientific">Panagrolaimus sp. JU765</name>
    <dbReference type="NCBI Taxonomy" id="591449"/>
    <lineage>
        <taxon>Eukaryota</taxon>
        <taxon>Metazoa</taxon>
        <taxon>Ecdysozoa</taxon>
        <taxon>Nematoda</taxon>
        <taxon>Chromadorea</taxon>
        <taxon>Rhabditida</taxon>
        <taxon>Tylenchina</taxon>
        <taxon>Panagrolaimomorpha</taxon>
        <taxon>Panagrolaimoidea</taxon>
        <taxon>Panagrolaimidae</taxon>
        <taxon>Panagrolaimus</taxon>
    </lineage>
</organism>
<dbReference type="Proteomes" id="UP000887576">
    <property type="component" value="Unplaced"/>
</dbReference>